<dbReference type="InterPro" id="IPR051045">
    <property type="entry name" value="TonB-dependent_transducer"/>
</dbReference>
<dbReference type="InterPro" id="IPR006260">
    <property type="entry name" value="TonB/TolA_C"/>
</dbReference>
<dbReference type="PROSITE" id="PS52015">
    <property type="entry name" value="TONB_CTD"/>
    <property type="match status" value="1"/>
</dbReference>
<evidence type="ECO:0000256" key="8">
    <source>
        <dbReference type="ARBA" id="ARBA00022989"/>
    </source>
</evidence>
<dbReference type="GO" id="GO:0030288">
    <property type="term" value="C:outer membrane-bounded periplasmic space"/>
    <property type="evidence" value="ECO:0007669"/>
    <property type="project" value="InterPro"/>
</dbReference>
<dbReference type="InterPro" id="IPR003538">
    <property type="entry name" value="TonB"/>
</dbReference>
<feature type="domain" description="TonB C-terminal" evidence="11">
    <location>
        <begin position="25"/>
        <end position="111"/>
    </location>
</feature>
<dbReference type="PANTHER" id="PTHR33446:SF14">
    <property type="entry name" value="PROTEIN TONB"/>
    <property type="match status" value="1"/>
</dbReference>
<dbReference type="GO" id="GO:0015031">
    <property type="term" value="P:protein transport"/>
    <property type="evidence" value="ECO:0007669"/>
    <property type="project" value="UniProtKB-UniRule"/>
</dbReference>
<evidence type="ECO:0000256" key="7">
    <source>
        <dbReference type="ARBA" id="ARBA00022927"/>
    </source>
</evidence>
<dbReference type="PRINTS" id="PR01374">
    <property type="entry name" value="TONBPROTEIN"/>
</dbReference>
<dbReference type="NCBIfam" id="TIGR01352">
    <property type="entry name" value="tonB_Cterm"/>
    <property type="match status" value="1"/>
</dbReference>
<evidence type="ECO:0000256" key="3">
    <source>
        <dbReference type="ARBA" id="ARBA00022448"/>
    </source>
</evidence>
<evidence type="ECO:0000256" key="6">
    <source>
        <dbReference type="ARBA" id="ARBA00022692"/>
    </source>
</evidence>
<gene>
    <name evidence="12" type="ORF">BCT99_17980</name>
</gene>
<dbReference type="RefSeq" id="WP_102278699.1">
    <property type="nucleotide sequence ID" value="NZ_JAJGZN020000001.1"/>
</dbReference>
<reference evidence="12" key="3">
    <citation type="journal article" date="2018" name="Nature">
        <title>A major lineage of non-tailed dsDNA viruses as unrecognized killers of marine bacteria.</title>
        <authorList>
            <person name="Kauffman K.M."/>
            <person name="Hussain F.A."/>
            <person name="Yang J."/>
            <person name="Arevalo P."/>
            <person name="Brown J.M."/>
            <person name="Chang W.K."/>
            <person name="VanInsberghe D."/>
            <person name="Elsherbini J."/>
            <person name="Sharma R.S."/>
            <person name="Cutler M.B."/>
            <person name="Kelly L."/>
            <person name="Polz M.F."/>
        </authorList>
    </citation>
    <scope>NUCLEOTIDE SEQUENCE</scope>
    <source>
        <strain evidence="12">10N.261.52.F7</strain>
    </source>
</reference>
<comment type="caution">
    <text evidence="12">The sequence shown here is derived from an EMBL/GenBank/DDBJ whole genome shotgun (WGS) entry which is preliminary data.</text>
</comment>
<keyword evidence="5 10" id="KW-0997">Cell inner membrane</keyword>
<evidence type="ECO:0000256" key="1">
    <source>
        <dbReference type="ARBA" id="ARBA00004383"/>
    </source>
</evidence>
<evidence type="ECO:0000256" key="5">
    <source>
        <dbReference type="ARBA" id="ARBA00022519"/>
    </source>
</evidence>
<evidence type="ECO:0000259" key="11">
    <source>
        <dbReference type="PROSITE" id="PS52015"/>
    </source>
</evidence>
<dbReference type="PANTHER" id="PTHR33446">
    <property type="entry name" value="PROTEIN TONB-RELATED"/>
    <property type="match status" value="1"/>
</dbReference>
<organism evidence="12">
    <name type="scientific">Vibrio lentus</name>
    <dbReference type="NCBI Taxonomy" id="136468"/>
    <lineage>
        <taxon>Bacteria</taxon>
        <taxon>Pseudomonadati</taxon>
        <taxon>Pseudomonadota</taxon>
        <taxon>Gammaproteobacteria</taxon>
        <taxon>Vibrionales</taxon>
        <taxon>Vibrionaceae</taxon>
        <taxon>Vibrio</taxon>
    </lineage>
</organism>
<dbReference type="SUPFAM" id="SSF74653">
    <property type="entry name" value="TolA/TonB C-terminal domain"/>
    <property type="match status" value="1"/>
</dbReference>
<dbReference type="GO" id="GO:0015891">
    <property type="term" value="P:siderophore transport"/>
    <property type="evidence" value="ECO:0007669"/>
    <property type="project" value="InterPro"/>
</dbReference>
<dbReference type="InterPro" id="IPR037682">
    <property type="entry name" value="TonB_C"/>
</dbReference>
<evidence type="ECO:0000256" key="2">
    <source>
        <dbReference type="ARBA" id="ARBA00006555"/>
    </source>
</evidence>
<keyword evidence="4 10" id="KW-1003">Cell membrane</keyword>
<dbReference type="Pfam" id="PF03544">
    <property type="entry name" value="TonB_C"/>
    <property type="match status" value="1"/>
</dbReference>
<protein>
    <recommendedName>
        <fullName evidence="10">Protein TonB</fullName>
    </recommendedName>
</protein>
<sequence length="111" mass="12632">MRFLKLFPLVLIAGCSNFQDNTGSSEYVDLVPIEVVNPRYPTVAYENNLSGYVVMTFNINKQGYVTDIVVIESIPKGIFEKVAVQALSKWKYEPLKDVEPIAQKEKIEFKI</sequence>
<comment type="similarity">
    <text evidence="2 10">Belongs to the TonB family.</text>
</comment>
<keyword evidence="8" id="KW-1133">Transmembrane helix</keyword>
<proteinExistence type="inferred from homology"/>
<reference evidence="12" key="2">
    <citation type="submission" date="2016-07" db="EMBL/GenBank/DDBJ databases">
        <authorList>
            <person name="Kauffman K."/>
            <person name="Arevalo P."/>
            <person name="Polz M.F."/>
        </authorList>
    </citation>
    <scope>NUCLEOTIDE SEQUENCE</scope>
    <source>
        <strain evidence="12">10N.261.52.F7</strain>
    </source>
</reference>
<keyword evidence="6" id="KW-0812">Transmembrane</keyword>
<dbReference type="GO" id="GO:0031992">
    <property type="term" value="F:energy transducer activity"/>
    <property type="evidence" value="ECO:0007669"/>
    <property type="project" value="InterPro"/>
</dbReference>
<dbReference type="AlphaFoldDB" id="A0AB36XMG2"/>
<keyword evidence="10" id="KW-0735">Signal-anchor</keyword>
<evidence type="ECO:0000256" key="4">
    <source>
        <dbReference type="ARBA" id="ARBA00022475"/>
    </source>
</evidence>
<dbReference type="GO" id="GO:0005886">
    <property type="term" value="C:plasma membrane"/>
    <property type="evidence" value="ECO:0007669"/>
    <property type="project" value="UniProtKB-SubCell"/>
</dbReference>
<evidence type="ECO:0000256" key="10">
    <source>
        <dbReference type="RuleBase" id="RU362123"/>
    </source>
</evidence>
<reference key="1">
    <citation type="submission" date="2016-07" db="EMBL/GenBank/DDBJ databases">
        <title>Nontailed viruses are major unrecognized killers of bacteria in the ocean.</title>
        <authorList>
            <person name="Kauffman K."/>
            <person name="Hussain F."/>
            <person name="Yang J."/>
            <person name="Arevalo P."/>
            <person name="Brown J."/>
            <person name="Cutler M."/>
            <person name="Kelly L."/>
            <person name="Polz M.F."/>
        </authorList>
    </citation>
    <scope>NUCLEOTIDE SEQUENCE [LARGE SCALE GENOMIC DNA]</scope>
    <source>
        <strain>10N.261.52.F7</strain>
    </source>
</reference>
<name>A0AB36XMG2_9VIBR</name>
<evidence type="ECO:0000313" key="12">
    <source>
        <dbReference type="EMBL" id="PMK47302.1"/>
    </source>
</evidence>
<keyword evidence="3 10" id="KW-0813">Transport</keyword>
<comment type="subcellular location">
    <subcellularLocation>
        <location evidence="1 10">Cell inner membrane</location>
        <topology evidence="1 10">Single-pass membrane protein</topology>
        <orientation evidence="1 10">Periplasmic side</orientation>
    </subcellularLocation>
</comment>
<comment type="function">
    <text evidence="10">Interacts with outer membrane receptor proteins that carry out high-affinity binding and energy dependent uptake into the periplasmic space of specific substrates. It could act to transduce energy from the cytoplasmic membrane to specific energy-requiring processes in the outer membrane, resulting in the release into the periplasm of ligands bound by these outer membrane proteins.</text>
</comment>
<keyword evidence="9" id="KW-0472">Membrane</keyword>
<dbReference type="Gene3D" id="3.30.2420.10">
    <property type="entry name" value="TonB"/>
    <property type="match status" value="1"/>
</dbReference>
<evidence type="ECO:0000256" key="9">
    <source>
        <dbReference type="ARBA" id="ARBA00023136"/>
    </source>
</evidence>
<keyword evidence="7 10" id="KW-0653">Protein transport</keyword>
<accession>A0AB36XMG2</accession>
<dbReference type="GO" id="GO:0055085">
    <property type="term" value="P:transmembrane transport"/>
    <property type="evidence" value="ECO:0007669"/>
    <property type="project" value="InterPro"/>
</dbReference>
<dbReference type="EMBL" id="MCXM01000014">
    <property type="protein sequence ID" value="PMK47302.1"/>
    <property type="molecule type" value="Genomic_DNA"/>
</dbReference>